<reference evidence="9" key="1">
    <citation type="submission" date="2017-08" db="EMBL/GenBank/DDBJ databases">
        <title>A dynamic microbial community with high functional redundancy inhabits the cold, oxic subseafloor aquifer.</title>
        <authorList>
            <person name="Tully B.J."/>
            <person name="Wheat C.G."/>
            <person name="Glazer B.T."/>
            <person name="Huber J.A."/>
        </authorList>
    </citation>
    <scope>NUCLEOTIDE SEQUENCE [LARGE SCALE GENOMIC DNA]</scope>
</reference>
<sequence length="201" mass="22251">MLRASNLFCERDERVLFSGLDLELSEGQILQLQGSNGSGKTTLMRILCGLNDSYEGQISWYGEAIEEQTASFFSSLLYIGHRVGVSKALTPLENLRWSCSLRQQTSEEEILKALAEVGLRGFEESPCYTLSAGQQQRVSLARLLINPARLWILDEPFTTLDKKGVDLLETLLQAHVKAGGAVMVTTHHKLDIPELSILSLG</sequence>
<dbReference type="EMBL" id="NVVJ01000044">
    <property type="protein sequence ID" value="PCJ23137.1"/>
    <property type="molecule type" value="Genomic_DNA"/>
</dbReference>
<dbReference type="PROSITE" id="PS50893">
    <property type="entry name" value="ABC_TRANSPORTER_2"/>
    <property type="match status" value="1"/>
</dbReference>
<name>A0A2A5AV13_9GAMM</name>
<dbReference type="SMART" id="SM00382">
    <property type="entry name" value="AAA"/>
    <property type="match status" value="1"/>
</dbReference>
<evidence type="ECO:0000256" key="5">
    <source>
        <dbReference type="ARBA" id="ARBA00022967"/>
    </source>
</evidence>
<dbReference type="InterPro" id="IPR027417">
    <property type="entry name" value="P-loop_NTPase"/>
</dbReference>
<dbReference type="GO" id="GO:0016887">
    <property type="term" value="F:ATP hydrolysis activity"/>
    <property type="evidence" value="ECO:0007669"/>
    <property type="project" value="InterPro"/>
</dbReference>
<dbReference type="SUPFAM" id="SSF52540">
    <property type="entry name" value="P-loop containing nucleoside triphosphate hydrolases"/>
    <property type="match status" value="1"/>
</dbReference>
<dbReference type="PROSITE" id="PS00211">
    <property type="entry name" value="ABC_TRANSPORTER_1"/>
    <property type="match status" value="1"/>
</dbReference>
<evidence type="ECO:0000256" key="6">
    <source>
        <dbReference type="ARBA" id="ARBA00023136"/>
    </source>
</evidence>
<dbReference type="NCBIfam" id="NF010061">
    <property type="entry name" value="PRK13538.1"/>
    <property type="match status" value="1"/>
</dbReference>
<dbReference type="InterPro" id="IPR017871">
    <property type="entry name" value="ABC_transporter-like_CS"/>
</dbReference>
<dbReference type="Gene3D" id="3.40.50.300">
    <property type="entry name" value="P-loop containing nucleotide triphosphate hydrolases"/>
    <property type="match status" value="1"/>
</dbReference>
<organism evidence="8 9">
    <name type="scientific">SAR86 cluster bacterium</name>
    <dbReference type="NCBI Taxonomy" id="2030880"/>
    <lineage>
        <taxon>Bacteria</taxon>
        <taxon>Pseudomonadati</taxon>
        <taxon>Pseudomonadota</taxon>
        <taxon>Gammaproteobacteria</taxon>
        <taxon>SAR86 cluster</taxon>
    </lineage>
</organism>
<feature type="domain" description="ABC transporter" evidence="7">
    <location>
        <begin position="2"/>
        <end position="200"/>
    </location>
</feature>
<evidence type="ECO:0000259" key="7">
    <source>
        <dbReference type="PROSITE" id="PS50893"/>
    </source>
</evidence>
<keyword evidence="5" id="KW-1278">Translocase</keyword>
<proteinExistence type="predicted"/>
<evidence type="ECO:0000256" key="3">
    <source>
        <dbReference type="ARBA" id="ARBA00022748"/>
    </source>
</evidence>
<evidence type="ECO:0000256" key="2">
    <source>
        <dbReference type="ARBA" id="ARBA00022741"/>
    </source>
</evidence>
<dbReference type="AlphaFoldDB" id="A0A2A5AV13"/>
<keyword evidence="1" id="KW-0813">Transport</keyword>
<keyword evidence="2" id="KW-0547">Nucleotide-binding</keyword>
<dbReference type="Pfam" id="PF00005">
    <property type="entry name" value="ABC_tran"/>
    <property type="match status" value="1"/>
</dbReference>
<keyword evidence="6" id="KW-0472">Membrane</keyword>
<dbReference type="InterPro" id="IPR003593">
    <property type="entry name" value="AAA+_ATPase"/>
</dbReference>
<gene>
    <name evidence="8" type="ORF">COA96_12565</name>
</gene>
<evidence type="ECO:0000313" key="9">
    <source>
        <dbReference type="Proteomes" id="UP000218327"/>
    </source>
</evidence>
<evidence type="ECO:0000256" key="1">
    <source>
        <dbReference type="ARBA" id="ARBA00022448"/>
    </source>
</evidence>
<keyword evidence="4 8" id="KW-0067">ATP-binding</keyword>
<dbReference type="NCBIfam" id="TIGR01189">
    <property type="entry name" value="ccmA"/>
    <property type="match status" value="1"/>
</dbReference>
<dbReference type="PANTHER" id="PTHR43499:SF1">
    <property type="entry name" value="ABC TRANSPORTER I FAMILY MEMBER 1"/>
    <property type="match status" value="1"/>
</dbReference>
<dbReference type="GO" id="GO:0022857">
    <property type="term" value="F:transmembrane transporter activity"/>
    <property type="evidence" value="ECO:0007669"/>
    <property type="project" value="InterPro"/>
</dbReference>
<evidence type="ECO:0000256" key="4">
    <source>
        <dbReference type="ARBA" id="ARBA00022840"/>
    </source>
</evidence>
<dbReference type="InterPro" id="IPR005895">
    <property type="entry name" value="ABC_transptr_haem_export_CcmA"/>
</dbReference>
<comment type="caution">
    <text evidence="8">The sequence shown here is derived from an EMBL/GenBank/DDBJ whole genome shotgun (WGS) entry which is preliminary data.</text>
</comment>
<evidence type="ECO:0000313" key="8">
    <source>
        <dbReference type="EMBL" id="PCJ23137.1"/>
    </source>
</evidence>
<dbReference type="GO" id="GO:0005524">
    <property type="term" value="F:ATP binding"/>
    <property type="evidence" value="ECO:0007669"/>
    <property type="project" value="UniProtKB-KW"/>
</dbReference>
<dbReference type="InterPro" id="IPR003439">
    <property type="entry name" value="ABC_transporter-like_ATP-bd"/>
</dbReference>
<keyword evidence="3" id="KW-0201">Cytochrome c-type biogenesis</keyword>
<dbReference type="Proteomes" id="UP000218327">
    <property type="component" value="Unassembled WGS sequence"/>
</dbReference>
<protein>
    <submittedName>
        <fullName evidence="8">Heme ABC transporter ATP-binding protein CcmA</fullName>
    </submittedName>
</protein>
<accession>A0A2A5AV13</accession>
<dbReference type="GO" id="GO:0017004">
    <property type="term" value="P:cytochrome complex assembly"/>
    <property type="evidence" value="ECO:0007669"/>
    <property type="project" value="UniProtKB-KW"/>
</dbReference>
<dbReference type="PANTHER" id="PTHR43499">
    <property type="entry name" value="ABC TRANSPORTER I FAMILY MEMBER 1"/>
    <property type="match status" value="1"/>
</dbReference>